<dbReference type="AlphaFoldDB" id="A0A5M6J3E5"/>
<dbReference type="RefSeq" id="WP_150038367.1">
    <property type="nucleotide sequence ID" value="NZ_OW485601.1"/>
</dbReference>
<evidence type="ECO:0000313" key="3">
    <source>
        <dbReference type="Proteomes" id="UP000325255"/>
    </source>
</evidence>
<dbReference type="GO" id="GO:0016020">
    <property type="term" value="C:membrane"/>
    <property type="evidence" value="ECO:0007669"/>
    <property type="project" value="GOC"/>
</dbReference>
<dbReference type="InterPro" id="IPR007577">
    <property type="entry name" value="GlycoTrfase_DXD_sugar-bd_CS"/>
</dbReference>
<dbReference type="GO" id="GO:0051999">
    <property type="term" value="P:mannosyl-inositol phosphorylceramide biosynthetic process"/>
    <property type="evidence" value="ECO:0007669"/>
    <property type="project" value="TreeGrafter"/>
</dbReference>
<accession>A0A5M6J3E5</accession>
<reference evidence="2 3" key="1">
    <citation type="submission" date="2019-09" db="EMBL/GenBank/DDBJ databases">
        <title>Genome sequence of Rhodovastum atsumiense, a diverse member of the Acetobacteraceae family of non-sulfur purple photosynthetic bacteria.</title>
        <authorList>
            <person name="Meyer T."/>
            <person name="Kyndt J."/>
        </authorList>
    </citation>
    <scope>NUCLEOTIDE SEQUENCE [LARGE SCALE GENOMIC DNA]</scope>
    <source>
        <strain evidence="2 3">DSM 21279</strain>
    </source>
</reference>
<dbReference type="InterPro" id="IPR051706">
    <property type="entry name" value="Glycosyltransferase_domain"/>
</dbReference>
<keyword evidence="3" id="KW-1185">Reference proteome</keyword>
<protein>
    <recommendedName>
        <fullName evidence="4">Glycosyl transferase</fullName>
    </recommendedName>
</protein>
<dbReference type="GO" id="GO:0000030">
    <property type="term" value="F:mannosyltransferase activity"/>
    <property type="evidence" value="ECO:0007669"/>
    <property type="project" value="TreeGrafter"/>
</dbReference>
<dbReference type="Pfam" id="PF04488">
    <property type="entry name" value="Gly_transf_sug"/>
    <property type="match status" value="1"/>
</dbReference>
<dbReference type="PANTHER" id="PTHR32385">
    <property type="entry name" value="MANNOSYL PHOSPHORYLINOSITOL CERAMIDE SYNTHASE"/>
    <property type="match status" value="1"/>
</dbReference>
<gene>
    <name evidence="2" type="ORF">F1189_00465</name>
</gene>
<dbReference type="EMBL" id="VWPK01000001">
    <property type="protein sequence ID" value="KAA5614637.1"/>
    <property type="molecule type" value="Genomic_DNA"/>
</dbReference>
<dbReference type="InterPro" id="IPR029044">
    <property type="entry name" value="Nucleotide-diphossugar_trans"/>
</dbReference>
<evidence type="ECO:0000313" key="2">
    <source>
        <dbReference type="EMBL" id="KAA5614637.1"/>
    </source>
</evidence>
<evidence type="ECO:0000256" key="1">
    <source>
        <dbReference type="ARBA" id="ARBA00022679"/>
    </source>
</evidence>
<organism evidence="2 3">
    <name type="scientific">Rhodovastum atsumiense</name>
    <dbReference type="NCBI Taxonomy" id="504468"/>
    <lineage>
        <taxon>Bacteria</taxon>
        <taxon>Pseudomonadati</taxon>
        <taxon>Pseudomonadota</taxon>
        <taxon>Alphaproteobacteria</taxon>
        <taxon>Acetobacterales</taxon>
        <taxon>Acetobacteraceae</taxon>
        <taxon>Rhodovastum</taxon>
    </lineage>
</organism>
<dbReference type="SUPFAM" id="SSF53448">
    <property type="entry name" value="Nucleotide-diphospho-sugar transferases"/>
    <property type="match status" value="1"/>
</dbReference>
<dbReference type="PANTHER" id="PTHR32385:SF15">
    <property type="entry name" value="INOSITOL PHOSPHOCERAMIDE MANNOSYLTRANSFERASE 1"/>
    <property type="match status" value="1"/>
</dbReference>
<keyword evidence="1" id="KW-0808">Transferase</keyword>
<proteinExistence type="predicted"/>
<name>A0A5M6J3E5_9PROT</name>
<comment type="caution">
    <text evidence="2">The sequence shown here is derived from an EMBL/GenBank/DDBJ whole genome shotgun (WGS) entry which is preliminary data.</text>
</comment>
<dbReference type="OrthoDB" id="277808at2"/>
<dbReference type="Gene3D" id="3.90.550.20">
    <property type="match status" value="1"/>
</dbReference>
<sequence>MIPKKIHYVWVGGPLPDRLRRYLDSWHATNPDYEVVRWNEDNIDLSMPVLRSAYRRRRWSKIADIVRLQAIYEHGGIYLDTDILLRGSLDPLLEHTCFFAFQHESHPTDMVANCVFGAERHHWFIKEALNHVLALPPVPFGLERPTRTGPKLVTRLLRQRGLKQYDSTGVYVRDIFVCPKQMFFPFSWRETYAEAAVGPETLGIHFWESSWESSLPFYLRMAKTFRKRLAGAYAQ</sequence>
<dbReference type="Proteomes" id="UP000325255">
    <property type="component" value="Unassembled WGS sequence"/>
</dbReference>
<evidence type="ECO:0008006" key="4">
    <source>
        <dbReference type="Google" id="ProtNLM"/>
    </source>
</evidence>